<dbReference type="AlphaFoldDB" id="A0A7J6B8Z3"/>
<dbReference type="GO" id="GO:0016020">
    <property type="term" value="C:membrane"/>
    <property type="evidence" value="ECO:0007669"/>
    <property type="project" value="InterPro"/>
</dbReference>
<evidence type="ECO:0000256" key="1">
    <source>
        <dbReference type="ARBA" id="ARBA00023157"/>
    </source>
</evidence>
<evidence type="ECO:0008006" key="4">
    <source>
        <dbReference type="Google" id="ProtNLM"/>
    </source>
</evidence>
<dbReference type="SUPFAM" id="SSF56487">
    <property type="entry name" value="SRCR-like"/>
    <property type="match status" value="1"/>
</dbReference>
<dbReference type="Proteomes" id="UP000593565">
    <property type="component" value="Unassembled WGS sequence"/>
</dbReference>
<keyword evidence="3" id="KW-1185">Reference proteome</keyword>
<gene>
    <name evidence="2" type="ORF">AMELA_G00036610</name>
</gene>
<proteinExistence type="predicted"/>
<reference evidence="2 3" key="1">
    <citation type="submission" date="2020-02" db="EMBL/GenBank/DDBJ databases">
        <title>A chromosome-scale genome assembly of the black bullhead catfish (Ameiurus melas).</title>
        <authorList>
            <person name="Wen M."/>
            <person name="Zham M."/>
            <person name="Cabau C."/>
            <person name="Klopp C."/>
            <person name="Donnadieu C."/>
            <person name="Roques C."/>
            <person name="Bouchez O."/>
            <person name="Lampietro C."/>
            <person name="Jouanno E."/>
            <person name="Herpin A."/>
            <person name="Louis A."/>
            <person name="Berthelot C."/>
            <person name="Parey E."/>
            <person name="Roest-Crollius H."/>
            <person name="Braasch I."/>
            <person name="Postlethwait J."/>
            <person name="Robinson-Rechavi M."/>
            <person name="Echchiki A."/>
            <person name="Begum T."/>
            <person name="Montfort J."/>
            <person name="Schartl M."/>
            <person name="Bobe J."/>
            <person name="Guiguen Y."/>
        </authorList>
    </citation>
    <scope>NUCLEOTIDE SEQUENCE [LARGE SCALE GENOMIC DNA]</scope>
    <source>
        <strain evidence="2">M_S1</strain>
        <tissue evidence="2">Blood</tissue>
    </source>
</reference>
<dbReference type="InterPro" id="IPR036772">
    <property type="entry name" value="SRCR-like_dom_sf"/>
</dbReference>
<organism evidence="2 3">
    <name type="scientific">Ameiurus melas</name>
    <name type="common">Black bullhead</name>
    <name type="synonym">Silurus melas</name>
    <dbReference type="NCBI Taxonomy" id="219545"/>
    <lineage>
        <taxon>Eukaryota</taxon>
        <taxon>Metazoa</taxon>
        <taxon>Chordata</taxon>
        <taxon>Craniata</taxon>
        <taxon>Vertebrata</taxon>
        <taxon>Euteleostomi</taxon>
        <taxon>Actinopterygii</taxon>
        <taxon>Neopterygii</taxon>
        <taxon>Teleostei</taxon>
        <taxon>Ostariophysi</taxon>
        <taxon>Siluriformes</taxon>
        <taxon>Ictaluridae</taxon>
        <taxon>Ameiurus</taxon>
    </lineage>
</organism>
<evidence type="ECO:0000313" key="2">
    <source>
        <dbReference type="EMBL" id="KAF4091416.1"/>
    </source>
</evidence>
<dbReference type="Gene3D" id="3.10.250.10">
    <property type="entry name" value="SRCR-like domain"/>
    <property type="match status" value="1"/>
</dbReference>
<evidence type="ECO:0000313" key="3">
    <source>
        <dbReference type="Proteomes" id="UP000593565"/>
    </source>
</evidence>
<dbReference type="EMBL" id="JAAGNN010000003">
    <property type="protein sequence ID" value="KAF4091416.1"/>
    <property type="molecule type" value="Genomic_DNA"/>
</dbReference>
<sequence>MVRGSTGHEGRAAVQETWFWDSGNTTEMVMSGVKCRGDEMTLTECQHHSGVSCKRAGAAFAAVLYGTTWHSCDDLWQTQLGELVIYKMTSTTVLLLVLQ</sequence>
<name>A0A7J6B8Z3_AMEME</name>
<feature type="non-terminal residue" evidence="2">
    <location>
        <position position="1"/>
    </location>
</feature>
<accession>A0A7J6B8Z3</accession>
<protein>
    <recommendedName>
        <fullName evidence="4">SRCR domain-containing protein</fullName>
    </recommendedName>
</protein>
<keyword evidence="1" id="KW-1015">Disulfide bond</keyword>
<comment type="caution">
    <text evidence="2">The sequence shown here is derived from an EMBL/GenBank/DDBJ whole genome shotgun (WGS) entry which is preliminary data.</text>
</comment>